<dbReference type="Proteomes" id="UP001200537">
    <property type="component" value="Unassembled WGS sequence"/>
</dbReference>
<dbReference type="InterPro" id="IPR012347">
    <property type="entry name" value="Ferritin-like"/>
</dbReference>
<dbReference type="InterPro" id="IPR059125">
    <property type="entry name" value="Ferritin_actino"/>
</dbReference>
<gene>
    <name evidence="2" type="ORF">L0M99_08410</name>
</gene>
<organism evidence="2 3">
    <name type="scientific">Varibaculum cambriense</name>
    <dbReference type="NCBI Taxonomy" id="184870"/>
    <lineage>
        <taxon>Bacteria</taxon>
        <taxon>Bacillati</taxon>
        <taxon>Actinomycetota</taxon>
        <taxon>Actinomycetes</taxon>
        <taxon>Actinomycetales</taxon>
        <taxon>Actinomycetaceae</taxon>
        <taxon>Varibaculum</taxon>
    </lineage>
</organism>
<proteinExistence type="predicted"/>
<feature type="domain" description="Ferritin-like" evidence="1">
    <location>
        <begin position="6"/>
        <end position="162"/>
    </location>
</feature>
<accession>A0AAJ1BCS9</accession>
<sequence>MSDAQRLGLIGYFTLAMQQRLAKDASLCPTVDQEIALGGMSARAWENYQKVAQVSQNLGVDLPEEMKQYMGLTVQLEERLRPTDWYERLVKSYVTIGAMSDFNRSLTAGLSSPAQAELSEVSWDCGQEAWAAPVITQACATQVTVPARLSLWGRRVLGDVRSTFRQAIVGYPELTAEDGEDIPEAIKEHHRARMERTGLKA</sequence>
<reference evidence="2" key="1">
    <citation type="submission" date="2022-01" db="EMBL/GenBank/DDBJ databases">
        <title>Collection of gut derived symbiotic bacterial strains cultured from healthy donors.</title>
        <authorList>
            <person name="Lin H."/>
            <person name="Kohout C."/>
            <person name="Waligurski E."/>
            <person name="Pamer E.G."/>
        </authorList>
    </citation>
    <scope>NUCLEOTIDE SEQUENCE</scope>
    <source>
        <strain evidence="2">DFI.7.46</strain>
    </source>
</reference>
<dbReference type="RefSeq" id="WP_238128362.1">
    <property type="nucleotide sequence ID" value="NZ_CBCTPO010000009.1"/>
</dbReference>
<evidence type="ECO:0000259" key="1">
    <source>
        <dbReference type="Pfam" id="PF13794"/>
    </source>
</evidence>
<dbReference type="EMBL" id="JAKNHJ010000017">
    <property type="protein sequence ID" value="MCG4618508.1"/>
    <property type="molecule type" value="Genomic_DNA"/>
</dbReference>
<protein>
    <submittedName>
        <fullName evidence="2">Ferritin-like domain-containing protein</fullName>
    </submittedName>
</protein>
<comment type="caution">
    <text evidence="2">The sequence shown here is derived from an EMBL/GenBank/DDBJ whole genome shotgun (WGS) entry which is preliminary data.</text>
</comment>
<dbReference type="Pfam" id="PF13794">
    <property type="entry name" value="MiaE_2"/>
    <property type="match status" value="1"/>
</dbReference>
<dbReference type="AlphaFoldDB" id="A0AAJ1BCS9"/>
<name>A0AAJ1BCS9_9ACTO</name>
<dbReference type="Gene3D" id="1.20.1260.10">
    <property type="match status" value="1"/>
</dbReference>
<evidence type="ECO:0000313" key="2">
    <source>
        <dbReference type="EMBL" id="MCG4618508.1"/>
    </source>
</evidence>
<evidence type="ECO:0000313" key="3">
    <source>
        <dbReference type="Proteomes" id="UP001200537"/>
    </source>
</evidence>